<sequence>MAFGLVCRSGLAPLQSRGHTPLLQARLRLKGCSGSQPLLCDQSAAFGSSSWSGQKRTRQPQPQHIGEATTDTTTATADVRTSAKAMQTRRQKPLVSTVARGGKIGVSGDTKVASLAGALVKGLSRWASANANIGQASMSNLPVLEAMGEDGISRAVNAVALCNRYLDRGAAGGAPDGFAKRLAFAPFVRVFVQREPSQDNSEAENSAGELAHVRRSMQLQLRAVPLQNFSQAEASEAKDGDEVDIIRVAAATDLRRLSGLVVSRWEQAEAGLPTPIVLQAMGPKSINIMVRSLAAAWQKSARSHEGDLQHAGFSCMPMHMEMAAGTDVSSSDPGEEEKKLYSGVKCMLVRSAEDSR</sequence>
<name>A0A813DXZ4_POLGL</name>
<evidence type="ECO:0000256" key="2">
    <source>
        <dbReference type="SAM" id="MobiDB-lite"/>
    </source>
</evidence>
<evidence type="ECO:0000313" key="4">
    <source>
        <dbReference type="Proteomes" id="UP000654075"/>
    </source>
</evidence>
<protein>
    <submittedName>
        <fullName evidence="3">Uncharacterized protein</fullName>
    </submittedName>
</protein>
<dbReference type="Gene3D" id="3.30.110.20">
    <property type="entry name" value="Alba-like domain"/>
    <property type="match status" value="1"/>
</dbReference>
<gene>
    <name evidence="3" type="ORF">PGLA1383_LOCUS12976</name>
</gene>
<keyword evidence="4" id="KW-1185">Reference proteome</keyword>
<reference evidence="3" key="1">
    <citation type="submission" date="2021-02" db="EMBL/GenBank/DDBJ databases">
        <authorList>
            <person name="Dougan E. K."/>
            <person name="Rhodes N."/>
            <person name="Thang M."/>
            <person name="Chan C."/>
        </authorList>
    </citation>
    <scope>NUCLEOTIDE SEQUENCE</scope>
</reference>
<proteinExistence type="predicted"/>
<feature type="region of interest" description="Disordered" evidence="2">
    <location>
        <begin position="47"/>
        <end position="91"/>
    </location>
</feature>
<dbReference type="EMBL" id="CAJNNV010007061">
    <property type="protein sequence ID" value="CAE8594429.1"/>
    <property type="molecule type" value="Genomic_DNA"/>
</dbReference>
<dbReference type="AlphaFoldDB" id="A0A813DXZ4"/>
<organism evidence="3 4">
    <name type="scientific">Polarella glacialis</name>
    <name type="common">Dinoflagellate</name>
    <dbReference type="NCBI Taxonomy" id="89957"/>
    <lineage>
        <taxon>Eukaryota</taxon>
        <taxon>Sar</taxon>
        <taxon>Alveolata</taxon>
        <taxon>Dinophyceae</taxon>
        <taxon>Suessiales</taxon>
        <taxon>Suessiaceae</taxon>
        <taxon>Polarella</taxon>
    </lineage>
</organism>
<accession>A0A813DXZ4</accession>
<evidence type="ECO:0000313" key="3">
    <source>
        <dbReference type="EMBL" id="CAE8594429.1"/>
    </source>
</evidence>
<keyword evidence="1" id="KW-0694">RNA-binding</keyword>
<feature type="compositionally biased region" description="Low complexity" evidence="2">
    <location>
        <begin position="68"/>
        <end position="78"/>
    </location>
</feature>
<dbReference type="InterPro" id="IPR036882">
    <property type="entry name" value="Alba-like_dom_sf"/>
</dbReference>
<dbReference type="OrthoDB" id="415440at2759"/>
<comment type="caution">
    <text evidence="3">The sequence shown here is derived from an EMBL/GenBank/DDBJ whole genome shotgun (WGS) entry which is preliminary data.</text>
</comment>
<dbReference type="Proteomes" id="UP000654075">
    <property type="component" value="Unassembled WGS sequence"/>
</dbReference>
<feature type="compositionally biased region" description="Polar residues" evidence="2">
    <location>
        <begin position="47"/>
        <end position="62"/>
    </location>
</feature>
<evidence type="ECO:0000256" key="1">
    <source>
        <dbReference type="ARBA" id="ARBA00022884"/>
    </source>
</evidence>
<dbReference type="GO" id="GO:0003723">
    <property type="term" value="F:RNA binding"/>
    <property type="evidence" value="ECO:0007669"/>
    <property type="project" value="UniProtKB-KW"/>
</dbReference>